<evidence type="ECO:0000256" key="7">
    <source>
        <dbReference type="PIRSR" id="PIRSR630616-2"/>
    </source>
</evidence>
<evidence type="ECO:0000313" key="11">
    <source>
        <dbReference type="Proteomes" id="UP000756921"/>
    </source>
</evidence>
<dbReference type="InterPro" id="IPR011009">
    <property type="entry name" value="Kinase-like_dom_sf"/>
</dbReference>
<keyword evidence="1" id="KW-0723">Serine/threonine-protein kinase</keyword>
<keyword evidence="4 10" id="KW-0418">Kinase</keyword>
<keyword evidence="3 7" id="KW-0547">Nucleotide-binding</keyword>
<dbReference type="Gene3D" id="1.10.510.10">
    <property type="entry name" value="Transferase(Phosphotransferase) domain 1"/>
    <property type="match status" value="1"/>
</dbReference>
<gene>
    <name evidence="10" type="ORF">PMIN01_02255</name>
</gene>
<sequence>MGCLAHALSHIHSKLIKHKDIKPQNILFHNNRVVLADFGISKIFDDHSTSIGPTGKSSMVG</sequence>
<name>A0A9P6GQN5_9PLEO</name>
<proteinExistence type="predicted"/>
<evidence type="ECO:0000256" key="5">
    <source>
        <dbReference type="ARBA" id="ARBA00022840"/>
    </source>
</evidence>
<dbReference type="PANTHER" id="PTHR24350">
    <property type="entry name" value="SERINE/THREONINE-PROTEIN KINASE IAL-RELATED"/>
    <property type="match status" value="1"/>
</dbReference>
<dbReference type="SUPFAM" id="SSF56112">
    <property type="entry name" value="Protein kinase-like (PK-like)"/>
    <property type="match status" value="1"/>
</dbReference>
<keyword evidence="5 7" id="KW-0067">ATP-binding</keyword>
<feature type="domain" description="Protein kinase" evidence="9">
    <location>
        <begin position="1"/>
        <end position="61"/>
    </location>
</feature>
<dbReference type="EMBL" id="WJXW01000002">
    <property type="protein sequence ID" value="KAF9739621.1"/>
    <property type="molecule type" value="Genomic_DNA"/>
</dbReference>
<keyword evidence="2" id="KW-0808">Transferase</keyword>
<evidence type="ECO:0000256" key="2">
    <source>
        <dbReference type="ARBA" id="ARBA00022679"/>
    </source>
</evidence>
<dbReference type="Proteomes" id="UP000756921">
    <property type="component" value="Unassembled WGS sequence"/>
</dbReference>
<evidence type="ECO:0000256" key="8">
    <source>
        <dbReference type="PIRSR" id="PIRSR630616-3"/>
    </source>
</evidence>
<dbReference type="InterPro" id="IPR000719">
    <property type="entry name" value="Prot_kinase_dom"/>
</dbReference>
<feature type="cross-link" description="Glycyl lysine isopeptide (Lys-Gly) (interchain with G-Cter in SUMO2)" evidence="8">
    <location>
        <position position="22"/>
    </location>
</feature>
<feature type="binding site" evidence="7">
    <location>
        <position position="37"/>
    </location>
    <ligand>
        <name>ATP</name>
        <dbReference type="ChEBI" id="CHEBI:30616"/>
    </ligand>
</feature>
<dbReference type="Pfam" id="PF00069">
    <property type="entry name" value="Pkinase"/>
    <property type="match status" value="1"/>
</dbReference>
<reference evidence="10" key="1">
    <citation type="journal article" date="2020" name="Mol. Plant Microbe Interact.">
        <title>Genome Sequence of the Biocontrol Agent Coniothyrium minitans strain Conio (IMI 134523).</title>
        <authorList>
            <person name="Patel D."/>
            <person name="Shittu T.A."/>
            <person name="Baroncelli R."/>
            <person name="Muthumeenakshi S."/>
            <person name="Osborne T.H."/>
            <person name="Janganan T.K."/>
            <person name="Sreenivasaprasad S."/>
        </authorList>
    </citation>
    <scope>NUCLEOTIDE SEQUENCE</scope>
    <source>
        <strain evidence="10">Conio</strain>
    </source>
</reference>
<dbReference type="InterPro" id="IPR030616">
    <property type="entry name" value="Aur-like"/>
</dbReference>
<dbReference type="PROSITE" id="PS50011">
    <property type="entry name" value="PROTEIN_KINASE_DOM"/>
    <property type="match status" value="1"/>
</dbReference>
<evidence type="ECO:0000256" key="3">
    <source>
        <dbReference type="ARBA" id="ARBA00022741"/>
    </source>
</evidence>
<organism evidence="10 11">
    <name type="scientific">Paraphaeosphaeria minitans</name>
    <dbReference type="NCBI Taxonomy" id="565426"/>
    <lineage>
        <taxon>Eukaryota</taxon>
        <taxon>Fungi</taxon>
        <taxon>Dikarya</taxon>
        <taxon>Ascomycota</taxon>
        <taxon>Pezizomycotina</taxon>
        <taxon>Dothideomycetes</taxon>
        <taxon>Pleosporomycetidae</taxon>
        <taxon>Pleosporales</taxon>
        <taxon>Massarineae</taxon>
        <taxon>Didymosphaeriaceae</taxon>
        <taxon>Paraphaeosphaeria</taxon>
    </lineage>
</organism>
<evidence type="ECO:0000256" key="6">
    <source>
        <dbReference type="PIRSR" id="PIRSR630616-1"/>
    </source>
</evidence>
<dbReference type="OrthoDB" id="4062651at2759"/>
<evidence type="ECO:0000256" key="4">
    <source>
        <dbReference type="ARBA" id="ARBA00022777"/>
    </source>
</evidence>
<protein>
    <submittedName>
        <fullName evidence="10">Mitogen-activated protein kinase kinase kinase YODA</fullName>
    </submittedName>
</protein>
<accession>A0A9P6GQN5</accession>
<dbReference type="InterPro" id="IPR008271">
    <property type="entry name" value="Ser/Thr_kinase_AS"/>
</dbReference>
<comment type="caution">
    <text evidence="10">The sequence shown here is derived from an EMBL/GenBank/DDBJ whole genome shotgun (WGS) entry which is preliminary data.</text>
</comment>
<keyword evidence="11" id="KW-1185">Reference proteome</keyword>
<evidence type="ECO:0000259" key="9">
    <source>
        <dbReference type="PROSITE" id="PS50011"/>
    </source>
</evidence>
<evidence type="ECO:0000313" key="10">
    <source>
        <dbReference type="EMBL" id="KAF9739621.1"/>
    </source>
</evidence>
<dbReference type="GO" id="GO:0004674">
    <property type="term" value="F:protein serine/threonine kinase activity"/>
    <property type="evidence" value="ECO:0007669"/>
    <property type="project" value="UniProtKB-KW"/>
</dbReference>
<evidence type="ECO:0000256" key="1">
    <source>
        <dbReference type="ARBA" id="ARBA00022527"/>
    </source>
</evidence>
<dbReference type="AlphaFoldDB" id="A0A9P6GQN5"/>
<dbReference type="GO" id="GO:0005524">
    <property type="term" value="F:ATP binding"/>
    <property type="evidence" value="ECO:0007669"/>
    <property type="project" value="UniProtKB-KW"/>
</dbReference>
<dbReference type="PROSITE" id="PS00108">
    <property type="entry name" value="PROTEIN_KINASE_ST"/>
    <property type="match status" value="1"/>
</dbReference>
<feature type="active site" description="Proton acceptor" evidence="6">
    <location>
        <position position="20"/>
    </location>
</feature>